<dbReference type="EMBL" id="QPII01000020">
    <property type="protein sequence ID" value="RCV86842.1"/>
    <property type="molecule type" value="Genomic_DNA"/>
</dbReference>
<accession>A0A368TRT5</accession>
<feature type="chain" id="PRO_5016629417" description="Secreted protein" evidence="1">
    <location>
        <begin position="30"/>
        <end position="141"/>
    </location>
</feature>
<keyword evidence="3" id="KW-1185">Reference proteome</keyword>
<evidence type="ECO:0000313" key="2">
    <source>
        <dbReference type="EMBL" id="RCV86842.1"/>
    </source>
</evidence>
<dbReference type="RefSeq" id="WP_114480631.1">
    <property type="nucleotide sequence ID" value="NZ_QPII01000020.1"/>
</dbReference>
<dbReference type="Proteomes" id="UP000252405">
    <property type="component" value="Unassembled WGS sequence"/>
</dbReference>
<feature type="signal peptide" evidence="1">
    <location>
        <begin position="1"/>
        <end position="29"/>
    </location>
</feature>
<comment type="caution">
    <text evidence="2">The sequence shown here is derived from an EMBL/GenBank/DDBJ whole genome shotgun (WGS) entry which is preliminary data.</text>
</comment>
<keyword evidence="1" id="KW-0732">Signal</keyword>
<protein>
    <recommendedName>
        <fullName evidence="4">Secreted protein</fullName>
    </recommendedName>
</protein>
<evidence type="ECO:0000313" key="3">
    <source>
        <dbReference type="Proteomes" id="UP000252405"/>
    </source>
</evidence>
<dbReference type="OrthoDB" id="5380961at2"/>
<organism evidence="2 3">
    <name type="scientific">Billgrantia montanilacus</name>
    <dbReference type="NCBI Taxonomy" id="2282305"/>
    <lineage>
        <taxon>Bacteria</taxon>
        <taxon>Pseudomonadati</taxon>
        <taxon>Pseudomonadota</taxon>
        <taxon>Gammaproteobacteria</taxon>
        <taxon>Oceanospirillales</taxon>
        <taxon>Halomonadaceae</taxon>
        <taxon>Billgrantia</taxon>
    </lineage>
</organism>
<sequence length="141" mass="15426">MRTRKRNGLASVPLVLLALWAVEANSMMGADGPPPCESQACFIEAVSACKAETSFMTTTAANAQAQYLVEGSTDDGRCKVGMIYMQHPRSEWTYTPLHFVLDRDGDIGNELKRTVEDCLSGDADRDRQCSGPLLEQLSLPQ</sequence>
<evidence type="ECO:0000256" key="1">
    <source>
        <dbReference type="SAM" id="SignalP"/>
    </source>
</evidence>
<proteinExistence type="predicted"/>
<evidence type="ECO:0008006" key="4">
    <source>
        <dbReference type="Google" id="ProtNLM"/>
    </source>
</evidence>
<reference evidence="2 3" key="1">
    <citation type="submission" date="2018-07" db="EMBL/GenBank/DDBJ databases">
        <title>Halomonas montanilacus sp. nov., isolated from Lake Pengyan on Tibetan Plateau.</title>
        <authorList>
            <person name="Lu H."/>
            <person name="Xing P."/>
            <person name="Wu Q."/>
        </authorList>
    </citation>
    <scope>NUCLEOTIDE SEQUENCE [LARGE SCALE GENOMIC DNA]</scope>
    <source>
        <strain evidence="2 3">PYC7W</strain>
    </source>
</reference>
<gene>
    <name evidence="2" type="ORF">DU505_19475</name>
</gene>
<name>A0A368TRT5_9GAMM</name>
<dbReference type="AlphaFoldDB" id="A0A368TRT5"/>